<dbReference type="EC" id="4.2.99.18" evidence="1"/>
<dbReference type="Proteomes" id="UP000000435">
    <property type="component" value="Chromosome"/>
</dbReference>
<accession>A0ACA6AVG3</accession>
<gene>
    <name evidence="1" type="ordered locus">Ecaj_0235</name>
</gene>
<protein>
    <submittedName>
        <fullName evidence="1">DNA-(Apurinic or apyrimidinic site) lyase</fullName>
        <ecNumber evidence="1">4.2.99.18</ecNumber>
    </submittedName>
</protein>
<name>A0ACA6AVG3_EHRCJ</name>
<evidence type="ECO:0000313" key="2">
    <source>
        <dbReference type="Proteomes" id="UP000000435"/>
    </source>
</evidence>
<evidence type="ECO:0000313" key="1">
    <source>
        <dbReference type="EMBL" id="AAZ68284.1"/>
    </source>
</evidence>
<dbReference type="EMBL" id="CP000107">
    <property type="protein sequence ID" value="AAZ68284.1"/>
    <property type="molecule type" value="Genomic_DNA"/>
</dbReference>
<sequence length="212" mass="24069">MNERKIDLLFSKFQGHNPHPKIELRYTNDFTLLVAIVLSARTTDVSVNKITSRLFKIVDTPKKMLDLGENGLKGYINTIGLYNAKSKNIIALSEIIINQYNGAVPLDFNALVELPGVGRKSANVFLNTWLKLPSVAVDTHVFRVSNRIGLVNENNVLKTEYALLNVIPKKWLLYAHHWLVLHGRYICKSRKPLCNQCIVKDLCEYESKSCCV</sequence>
<organism evidence="1 2">
    <name type="scientific">Ehrlichia canis (strain Jake)</name>
    <dbReference type="NCBI Taxonomy" id="269484"/>
    <lineage>
        <taxon>Bacteria</taxon>
        <taxon>Pseudomonadati</taxon>
        <taxon>Pseudomonadota</taxon>
        <taxon>Alphaproteobacteria</taxon>
        <taxon>Rickettsiales</taxon>
        <taxon>Anaplasmataceae</taxon>
        <taxon>Ehrlichia</taxon>
    </lineage>
</organism>
<reference evidence="2" key="1">
    <citation type="journal article" date="2006" name="J. Bacteriol.">
        <title>The genome of the obligately intracellular bacterium Ehrlichia canis reveals themes of complex membrane structure and immune evasion strategies.</title>
        <authorList>
            <person name="Mavromatis K."/>
            <person name="Doyle C.K."/>
            <person name="Lykidis A."/>
            <person name="Ivanova N."/>
            <person name="Francino M.P."/>
            <person name="Chain P."/>
            <person name="Shin M."/>
            <person name="Malfatti S."/>
            <person name="Larimer F."/>
            <person name="Copeland A."/>
            <person name="Detter J.C."/>
            <person name="Land M."/>
            <person name="Richardson P.M."/>
            <person name="Yu X.J."/>
            <person name="Walker D.H."/>
            <person name="McBride J.W."/>
            <person name="Kyrpides N.C."/>
        </authorList>
    </citation>
    <scope>NUCLEOTIDE SEQUENCE [LARGE SCALE GENOMIC DNA]</scope>
    <source>
        <strain evidence="2">Jake</strain>
    </source>
</reference>
<proteinExistence type="predicted"/>
<keyword evidence="2" id="KW-1185">Reference proteome</keyword>
<keyword evidence="1" id="KW-0456">Lyase</keyword>